<comment type="caution">
    <text evidence="1">The sequence shown here is derived from an EMBL/GenBank/DDBJ whole genome shotgun (WGS) entry which is preliminary data.</text>
</comment>
<name>A0AAW6STT3_9BACI</name>
<dbReference type="EMBL" id="JAROYP010000002">
    <property type="protein sequence ID" value="MDH5160364.1"/>
    <property type="molecule type" value="Genomic_DNA"/>
</dbReference>
<dbReference type="RefSeq" id="WP_280616023.1">
    <property type="nucleotide sequence ID" value="NZ_JAROYP010000002.1"/>
</dbReference>
<reference evidence="1" key="1">
    <citation type="submission" date="2023-03" db="EMBL/GenBank/DDBJ databases">
        <title>Bacterial isolates from washroom surfaces on a university campus.</title>
        <authorList>
            <person name="Holman D.B."/>
            <person name="Gzyl K.E."/>
            <person name="Taheri A.E."/>
        </authorList>
    </citation>
    <scope>NUCLEOTIDE SEQUENCE</scope>
    <source>
        <strain evidence="1">RD03</strain>
    </source>
</reference>
<protein>
    <submittedName>
        <fullName evidence="1">Uncharacterized protein</fullName>
    </submittedName>
</protein>
<dbReference type="Proteomes" id="UP001159179">
    <property type="component" value="Unassembled WGS sequence"/>
</dbReference>
<accession>A0AAW6STT3</accession>
<proteinExistence type="predicted"/>
<sequence length="73" mass="8654">MSQFIVCSSRLKPSKVKGEFPDILYMYIANDSHIGWHYTLTTEREQAYVFDESEIKEAEFIADCWKMQIKELN</sequence>
<organism evidence="1 2">
    <name type="scientific">Heyndrickxia oleronia</name>
    <dbReference type="NCBI Taxonomy" id="38875"/>
    <lineage>
        <taxon>Bacteria</taxon>
        <taxon>Bacillati</taxon>
        <taxon>Bacillota</taxon>
        <taxon>Bacilli</taxon>
        <taxon>Bacillales</taxon>
        <taxon>Bacillaceae</taxon>
        <taxon>Heyndrickxia</taxon>
    </lineage>
</organism>
<evidence type="ECO:0000313" key="1">
    <source>
        <dbReference type="EMBL" id="MDH5160364.1"/>
    </source>
</evidence>
<gene>
    <name evidence="1" type="ORF">P5X88_05405</name>
</gene>
<dbReference type="AlphaFoldDB" id="A0AAW6STT3"/>
<evidence type="ECO:0000313" key="2">
    <source>
        <dbReference type="Proteomes" id="UP001159179"/>
    </source>
</evidence>